<feature type="transmembrane region" description="Helical" evidence="8">
    <location>
        <begin position="726"/>
        <end position="749"/>
    </location>
</feature>
<evidence type="ECO:0000256" key="5">
    <source>
        <dbReference type="ARBA" id="ARBA00023136"/>
    </source>
</evidence>
<evidence type="ECO:0000256" key="2">
    <source>
        <dbReference type="ARBA" id="ARBA00007343"/>
    </source>
</evidence>
<feature type="transmembrane region" description="Helical" evidence="8">
    <location>
        <begin position="830"/>
        <end position="853"/>
    </location>
</feature>
<dbReference type="Pfam" id="PF01825">
    <property type="entry name" value="GPS"/>
    <property type="match status" value="1"/>
</dbReference>
<dbReference type="FunFam" id="1.20.1070.10:FF:000058">
    <property type="entry name" value="Adhesion G protein-coupled receptor F5"/>
    <property type="match status" value="1"/>
</dbReference>
<dbReference type="GO" id="GO:0007189">
    <property type="term" value="P:adenylate cyclase-activating G protein-coupled receptor signaling pathway"/>
    <property type="evidence" value="ECO:0007669"/>
    <property type="project" value="TreeGrafter"/>
</dbReference>
<dbReference type="PANTHER" id="PTHR45813">
    <property type="entry name" value="IG-LIKE DOMAIN-CONTAINING PROTEIN"/>
    <property type="match status" value="1"/>
</dbReference>
<feature type="transmembrane region" description="Helical" evidence="8">
    <location>
        <begin position="959"/>
        <end position="979"/>
    </location>
</feature>
<dbReference type="PROSITE" id="PS50221">
    <property type="entry name" value="GAIN_B"/>
    <property type="match status" value="1"/>
</dbReference>
<dbReference type="PROSITE" id="PS50261">
    <property type="entry name" value="G_PROTEIN_RECEP_F2_4"/>
    <property type="match status" value="1"/>
</dbReference>
<dbReference type="GO" id="GO:0004930">
    <property type="term" value="F:G protein-coupled receptor activity"/>
    <property type="evidence" value="ECO:0007669"/>
    <property type="project" value="InterPro"/>
</dbReference>
<dbReference type="GeneID" id="115003942"/>
<dbReference type="Gene3D" id="2.60.220.50">
    <property type="match status" value="1"/>
</dbReference>
<comment type="subcellular location">
    <subcellularLocation>
        <location evidence="1">Membrane</location>
        <topology evidence="1">Multi-pass membrane protein</topology>
    </subcellularLocation>
</comment>
<dbReference type="InterPro" id="IPR057244">
    <property type="entry name" value="GAIN_B"/>
</dbReference>
<dbReference type="InterPro" id="IPR046338">
    <property type="entry name" value="GAIN_dom_sf"/>
</dbReference>
<evidence type="ECO:0000256" key="4">
    <source>
        <dbReference type="ARBA" id="ARBA00022989"/>
    </source>
</evidence>
<dbReference type="InterPro" id="IPR000832">
    <property type="entry name" value="GPCR_2_secretin-like"/>
</dbReference>
<dbReference type="OrthoDB" id="10040049at2759"/>
<keyword evidence="3 8" id="KW-0812">Transmembrane</keyword>
<dbReference type="InterPro" id="IPR051587">
    <property type="entry name" value="Adhesion_GPCR"/>
</dbReference>
<keyword evidence="9" id="KW-0732">Signal</keyword>
<evidence type="ECO:0000313" key="13">
    <source>
        <dbReference type="RefSeq" id="XP_029281742.1"/>
    </source>
</evidence>
<name>A0A6J2P931_COTGO</name>
<keyword evidence="6" id="KW-1015">Disulfide bond</keyword>
<keyword evidence="5 8" id="KW-0472">Membrane</keyword>
<keyword evidence="13" id="KW-0675">Receptor</keyword>
<dbReference type="GO" id="GO:0007166">
    <property type="term" value="P:cell surface receptor signaling pathway"/>
    <property type="evidence" value="ECO:0007669"/>
    <property type="project" value="InterPro"/>
</dbReference>
<dbReference type="InParanoid" id="A0A6J2P931"/>
<dbReference type="CTD" id="565465"/>
<dbReference type="SUPFAM" id="SSF81321">
    <property type="entry name" value="Family A G protein-coupled receptor-like"/>
    <property type="match status" value="1"/>
</dbReference>
<evidence type="ECO:0000313" key="12">
    <source>
        <dbReference type="Proteomes" id="UP000504630"/>
    </source>
</evidence>
<keyword evidence="4 8" id="KW-1133">Transmembrane helix</keyword>
<dbReference type="Pfam" id="PF00002">
    <property type="entry name" value="7tm_2"/>
    <property type="match status" value="1"/>
</dbReference>
<reference evidence="13" key="1">
    <citation type="submission" date="2025-08" db="UniProtKB">
        <authorList>
            <consortium name="RefSeq"/>
        </authorList>
    </citation>
    <scope>IDENTIFICATION</scope>
</reference>
<feature type="transmembrane region" description="Helical" evidence="8">
    <location>
        <begin position="799"/>
        <end position="823"/>
    </location>
</feature>
<evidence type="ECO:0000259" key="10">
    <source>
        <dbReference type="PROSITE" id="PS50221"/>
    </source>
</evidence>
<feature type="chain" id="PRO_5026965862" evidence="9">
    <location>
        <begin position="22"/>
        <end position="1012"/>
    </location>
</feature>
<dbReference type="InterPro" id="IPR000203">
    <property type="entry name" value="GPS"/>
</dbReference>
<gene>
    <name evidence="13" type="primary">adgrf3b</name>
</gene>
<dbReference type="KEGG" id="cgob:115003942"/>
<organism evidence="12 13">
    <name type="scientific">Cottoperca gobio</name>
    <name type="common">Frogmouth</name>
    <name type="synonym">Aphritis gobio</name>
    <dbReference type="NCBI Taxonomy" id="56716"/>
    <lineage>
        <taxon>Eukaryota</taxon>
        <taxon>Metazoa</taxon>
        <taxon>Chordata</taxon>
        <taxon>Craniata</taxon>
        <taxon>Vertebrata</taxon>
        <taxon>Euteleostomi</taxon>
        <taxon>Actinopterygii</taxon>
        <taxon>Neopterygii</taxon>
        <taxon>Teleostei</taxon>
        <taxon>Neoteleostei</taxon>
        <taxon>Acanthomorphata</taxon>
        <taxon>Eupercaria</taxon>
        <taxon>Perciformes</taxon>
        <taxon>Notothenioidei</taxon>
        <taxon>Bovichtidae</taxon>
        <taxon>Cottoperca</taxon>
    </lineage>
</organism>
<accession>A0A6J2P931</accession>
<dbReference type="PRINTS" id="PR00249">
    <property type="entry name" value="GPCRSECRETIN"/>
</dbReference>
<proteinExistence type="inferred from homology"/>
<keyword evidence="12" id="KW-1185">Reference proteome</keyword>
<dbReference type="GO" id="GO:0016020">
    <property type="term" value="C:membrane"/>
    <property type="evidence" value="ECO:0007669"/>
    <property type="project" value="UniProtKB-SubCell"/>
</dbReference>
<feature type="transmembrane region" description="Helical" evidence="8">
    <location>
        <begin position="761"/>
        <end position="779"/>
    </location>
</feature>
<feature type="signal peptide" evidence="9">
    <location>
        <begin position="1"/>
        <end position="21"/>
    </location>
</feature>
<dbReference type="AlphaFoldDB" id="A0A6J2P931"/>
<feature type="domain" description="G-protein coupled receptors family 2 profile 2" evidence="11">
    <location>
        <begin position="720"/>
        <end position="980"/>
    </location>
</feature>
<dbReference type="Gene3D" id="1.20.1070.10">
    <property type="entry name" value="Rhodopsin 7-helix transmembrane proteins"/>
    <property type="match status" value="1"/>
</dbReference>
<comment type="similarity">
    <text evidence="2">Belongs to the G-protein coupled receptor 2 family. Adhesion G-protein coupled receptor (ADGR) subfamily.</text>
</comment>
<evidence type="ECO:0000256" key="7">
    <source>
        <dbReference type="ARBA" id="ARBA00023180"/>
    </source>
</evidence>
<evidence type="ECO:0000256" key="9">
    <source>
        <dbReference type="SAM" id="SignalP"/>
    </source>
</evidence>
<dbReference type="RefSeq" id="XP_029281742.1">
    <property type="nucleotide sequence ID" value="XM_029425882.1"/>
</dbReference>
<feature type="domain" description="GAIN-B" evidence="10">
    <location>
        <begin position="578"/>
        <end position="716"/>
    </location>
</feature>
<dbReference type="Proteomes" id="UP000504630">
    <property type="component" value="Chromosome 24"/>
</dbReference>
<evidence type="ECO:0000259" key="11">
    <source>
        <dbReference type="PROSITE" id="PS50261"/>
    </source>
</evidence>
<feature type="transmembrane region" description="Helical" evidence="8">
    <location>
        <begin position="879"/>
        <end position="905"/>
    </location>
</feature>
<sequence length="1012" mass="112414">MYYKVILFLIGVVQIYYQVSSADVEYNYIAELMVGSNITLEANTIMIALNDITSLENGSTTANLSHSELIAECLILGDESTCNCSTGYVWSNIVCYTYNCCREISCTQNVSHITPLCIAKVKVLITGSAILNKIWDDSKNEKLAYNFGELNGFQYLNVTGHRLDNTVADFEAAVTVKFTPLKLEEIRVKGESILGALIQLETLGMVTIESPKNIMCYMSKPVLKCTFDEKTDLAGWNISKKNEHVELGPGSVVRLNDNCTTDEYKSCTEITLENVTSIWAGSYECGFTRGSIRHTAKAQLRVALLPEEITMNSKPLVADCSGKGSTKSVPIEVSATILKSSEKFIVSWSYKNKSMTGEDYNSVTADKLTYTLKMSVTCKTIAEAHSVCVTFKNTKKQKKTAEFIIPVIYDGEEYCNEEDTWPKTPDGDTVIQYTCAVGRVGFESRTCKGTTWQDVFHSCVSEELNNIANVAVNFQKGLGTSPEIANDIFSGLKNSSTSYDNTSDTTADIFASINILNVMAEASLDTPLQEGVLNDFVATASNMLENDWNGVNESKVQNMSSLYLESVEGLVKNIKVEKSRGFLTQNLDLKFCFGPYCNDTVFGIDVNLYELPGIKKTLAVKNLTNRLRNNIGETYPTSLLVSVTLQNRTLSPLNVSLKFPVEKQKSEKPMCVFWNAANNDWSVVGCSFKTSVGNHTVCECTHLTAFSVLMAKADISTVELDIITNVGLAVSICSLLIFLIIEYLVWTAVVKSKLSYFRHTTIVNIAVFLLLADCSFLASTYPDKLSETWCLVLTICKHLFFLAMFNWMLCMSVMLVHQLIFVFSPLRKRVFMLLSSIVGYVFPMLIVGSSYVYCKYTNRPYYNKDTCWLVFEKLLEGSIHAFLLPVGTIILTNIFSMMVVILTLVKSSAADSSKVDKEAIKSVLKVVLFLTPVFGGTWIIGFALLLLDGDNHMFMVANYSFTILNSFQGLFLLITGCFAEKKVRDEVVKIIMAKSKGKSDSTKNLTSTTKDK</sequence>
<protein>
    <submittedName>
        <fullName evidence="13">Adhesion G protein-coupled receptor F4</fullName>
    </submittedName>
</protein>
<feature type="transmembrane region" description="Helical" evidence="8">
    <location>
        <begin position="926"/>
        <end position="947"/>
    </location>
</feature>
<dbReference type="PANTHER" id="PTHR45813:SF2">
    <property type="entry name" value="ADHESION G-PROTEIN COUPLED RECEPTOR F3"/>
    <property type="match status" value="1"/>
</dbReference>
<evidence type="ECO:0000256" key="8">
    <source>
        <dbReference type="SAM" id="Phobius"/>
    </source>
</evidence>
<evidence type="ECO:0000256" key="3">
    <source>
        <dbReference type="ARBA" id="ARBA00022692"/>
    </source>
</evidence>
<dbReference type="InterPro" id="IPR017981">
    <property type="entry name" value="GPCR_2-like_7TM"/>
</dbReference>
<dbReference type="SMART" id="SM00303">
    <property type="entry name" value="GPS"/>
    <property type="match status" value="1"/>
</dbReference>
<evidence type="ECO:0000256" key="6">
    <source>
        <dbReference type="ARBA" id="ARBA00023157"/>
    </source>
</evidence>
<keyword evidence="7" id="KW-0325">Glycoprotein</keyword>
<evidence type="ECO:0000256" key="1">
    <source>
        <dbReference type="ARBA" id="ARBA00004141"/>
    </source>
</evidence>